<evidence type="ECO:0000313" key="10">
    <source>
        <dbReference type="EMBL" id="CDP17562.1"/>
    </source>
</evidence>
<dbReference type="AlphaFoldDB" id="A0A068VAE1"/>
<evidence type="ECO:0000256" key="4">
    <source>
        <dbReference type="ARBA" id="ARBA00022603"/>
    </source>
</evidence>
<comment type="similarity">
    <text evidence="3">Belongs to the methyltransferase superfamily. Type-7 methyltransferase family.</text>
</comment>
<dbReference type="InterPro" id="IPR005299">
    <property type="entry name" value="MeTrfase_7"/>
</dbReference>
<dbReference type="PANTHER" id="PTHR31009">
    <property type="entry name" value="S-ADENOSYL-L-METHIONINE:CARBOXYL METHYLTRANSFERASE FAMILY PROTEIN"/>
    <property type="match status" value="1"/>
</dbReference>
<evidence type="ECO:0000256" key="8">
    <source>
        <dbReference type="SAM" id="Phobius"/>
    </source>
</evidence>
<dbReference type="Gene3D" id="3.40.50.12780">
    <property type="entry name" value="N-terminal domain of ligase-like"/>
    <property type="match status" value="1"/>
</dbReference>
<accession>A0A068VAE1</accession>
<keyword evidence="7" id="KW-0460">Magnesium</keyword>
<sequence>MDYKSNSLCAYATEDCVAVLAPNIPAIYELHFGVPMAGAVLCTLNIRHDSAMVATMLKNSGAKVIFVDYQLLHIAEGALGILLKTSSKMPKLVVIPDQGSSSSRNSSKVLEMEQILHTKGGEDEESYAKNSAFQRLVFMNVNHALNWSIQEFCQANLAEAECIRVADLGCASGPNTFLVVESIIDSINRECHNMNILKLPNIQVFLNDLMSNDFNSVFKLLPSFYQKLEESYGRGSRSCTHASLQLCPALFMEDFFLTTPCILYTLLTAFIGFLRKRQGLITYFPTYLLQVPSGLVTEEGLPLNKGNIYIGKTSPKSVHDAYLDQFDRDFTDFLSSCADELVSGGDLFVPLAPKIDDPIAYNVKDLLGMTMNDMVSEGLIEEKVLDAFNLPHYRPSLEEVKTIIEKNRALKIRYLDTIQLRVIGAEAVDCGKGSVFNTNTNAKYRARSLRAIYEPVFQAHFGDGIMKDFFTKLAANISQHQGKMKSPINSLVLSLSRT</sequence>
<dbReference type="InterPro" id="IPR000873">
    <property type="entry name" value="AMP-dep_synth/lig_dom"/>
</dbReference>
<keyword evidence="11" id="KW-1185">Reference proteome</keyword>
<keyword evidence="4" id="KW-0489">Methyltransferase</keyword>
<keyword evidence="8" id="KW-0812">Transmembrane</keyword>
<dbReference type="GO" id="GO:0046872">
    <property type="term" value="F:metal ion binding"/>
    <property type="evidence" value="ECO:0007669"/>
    <property type="project" value="UniProtKB-KW"/>
</dbReference>
<feature type="transmembrane region" description="Helical" evidence="8">
    <location>
        <begin position="255"/>
        <end position="274"/>
    </location>
</feature>
<dbReference type="Pfam" id="PF03492">
    <property type="entry name" value="Methyltransf_7"/>
    <property type="match status" value="2"/>
</dbReference>
<dbReference type="Gramene" id="CDP17562">
    <property type="protein sequence ID" value="CDP17562"/>
    <property type="gene ID" value="GSCOC_T00011047001"/>
</dbReference>
<organism evidence="10 11">
    <name type="scientific">Coffea canephora</name>
    <name type="common">Robusta coffee</name>
    <dbReference type="NCBI Taxonomy" id="49390"/>
    <lineage>
        <taxon>Eukaryota</taxon>
        <taxon>Viridiplantae</taxon>
        <taxon>Streptophyta</taxon>
        <taxon>Embryophyta</taxon>
        <taxon>Tracheophyta</taxon>
        <taxon>Spermatophyta</taxon>
        <taxon>Magnoliopsida</taxon>
        <taxon>eudicotyledons</taxon>
        <taxon>Gunneridae</taxon>
        <taxon>Pentapetalae</taxon>
        <taxon>asterids</taxon>
        <taxon>lamiids</taxon>
        <taxon>Gentianales</taxon>
        <taxon>Rubiaceae</taxon>
        <taxon>Ixoroideae</taxon>
        <taxon>Gardenieae complex</taxon>
        <taxon>Bertiereae - Coffeeae clade</taxon>
        <taxon>Coffeeae</taxon>
        <taxon>Coffea</taxon>
    </lineage>
</organism>
<comment type="cofactor">
    <cofactor evidence="1">
        <name>Mg(2+)</name>
        <dbReference type="ChEBI" id="CHEBI:18420"/>
    </cofactor>
</comment>
<dbReference type="STRING" id="49390.A0A068VAE1"/>
<reference evidence="11" key="1">
    <citation type="journal article" date="2014" name="Science">
        <title>The coffee genome provides insight into the convergent evolution of caffeine biosynthesis.</title>
        <authorList>
            <person name="Denoeud F."/>
            <person name="Carretero-Paulet L."/>
            <person name="Dereeper A."/>
            <person name="Droc G."/>
            <person name="Guyot R."/>
            <person name="Pietrella M."/>
            <person name="Zheng C."/>
            <person name="Alberti A."/>
            <person name="Anthony F."/>
            <person name="Aprea G."/>
            <person name="Aury J.M."/>
            <person name="Bento P."/>
            <person name="Bernard M."/>
            <person name="Bocs S."/>
            <person name="Campa C."/>
            <person name="Cenci A."/>
            <person name="Combes M.C."/>
            <person name="Crouzillat D."/>
            <person name="Da Silva C."/>
            <person name="Daddiego L."/>
            <person name="De Bellis F."/>
            <person name="Dussert S."/>
            <person name="Garsmeur O."/>
            <person name="Gayraud T."/>
            <person name="Guignon V."/>
            <person name="Jahn K."/>
            <person name="Jamilloux V."/>
            <person name="Joet T."/>
            <person name="Labadie K."/>
            <person name="Lan T."/>
            <person name="Leclercq J."/>
            <person name="Lepelley M."/>
            <person name="Leroy T."/>
            <person name="Li L.T."/>
            <person name="Librado P."/>
            <person name="Lopez L."/>
            <person name="Munoz A."/>
            <person name="Noel B."/>
            <person name="Pallavicini A."/>
            <person name="Perrotta G."/>
            <person name="Poncet V."/>
            <person name="Pot D."/>
            <person name="Priyono X."/>
            <person name="Rigoreau M."/>
            <person name="Rouard M."/>
            <person name="Rozas J."/>
            <person name="Tranchant-Dubreuil C."/>
            <person name="VanBuren R."/>
            <person name="Zhang Q."/>
            <person name="Andrade A.C."/>
            <person name="Argout X."/>
            <person name="Bertrand B."/>
            <person name="de Kochko A."/>
            <person name="Graziosi G."/>
            <person name="Henry R.J."/>
            <person name="Jayarama X."/>
            <person name="Ming R."/>
            <person name="Nagai C."/>
            <person name="Rounsley S."/>
            <person name="Sankoff D."/>
            <person name="Giuliano G."/>
            <person name="Albert V.A."/>
            <person name="Wincker P."/>
            <person name="Lashermes P."/>
        </authorList>
    </citation>
    <scope>NUCLEOTIDE SEQUENCE [LARGE SCALE GENOMIC DNA]</scope>
    <source>
        <strain evidence="11">cv. DH200-94</strain>
    </source>
</reference>
<dbReference type="GO" id="GO:0008168">
    <property type="term" value="F:methyltransferase activity"/>
    <property type="evidence" value="ECO:0007669"/>
    <property type="project" value="UniProtKB-KW"/>
</dbReference>
<dbReference type="Gene3D" id="3.40.50.150">
    <property type="entry name" value="Vaccinia Virus protein VP39"/>
    <property type="match status" value="1"/>
</dbReference>
<dbReference type="GO" id="GO:0032259">
    <property type="term" value="P:methylation"/>
    <property type="evidence" value="ECO:0007669"/>
    <property type="project" value="UniProtKB-KW"/>
</dbReference>
<dbReference type="Proteomes" id="UP000295252">
    <property type="component" value="Chromosome I"/>
</dbReference>
<dbReference type="InterPro" id="IPR042099">
    <property type="entry name" value="ANL_N_sf"/>
</dbReference>
<evidence type="ECO:0000256" key="3">
    <source>
        <dbReference type="ARBA" id="ARBA00007967"/>
    </source>
</evidence>
<dbReference type="EMBL" id="HG739252">
    <property type="protein sequence ID" value="CDP17562.1"/>
    <property type="molecule type" value="Genomic_DNA"/>
</dbReference>
<dbReference type="InterPro" id="IPR029063">
    <property type="entry name" value="SAM-dependent_MTases_sf"/>
</dbReference>
<evidence type="ECO:0000256" key="6">
    <source>
        <dbReference type="ARBA" id="ARBA00022723"/>
    </source>
</evidence>
<keyword evidence="8" id="KW-1133">Transmembrane helix</keyword>
<dbReference type="PhylomeDB" id="A0A068VAE1"/>
<evidence type="ECO:0000256" key="5">
    <source>
        <dbReference type="ARBA" id="ARBA00022679"/>
    </source>
</evidence>
<gene>
    <name evidence="10" type="ORF">GSCOC_T00011047001</name>
</gene>
<evidence type="ECO:0000259" key="9">
    <source>
        <dbReference type="Pfam" id="PF00501"/>
    </source>
</evidence>
<keyword evidence="6" id="KW-0479">Metal-binding</keyword>
<dbReference type="Gene3D" id="1.10.1200.270">
    <property type="entry name" value="Methyltransferase, alpha-helical capping domain"/>
    <property type="match status" value="1"/>
</dbReference>
<name>A0A068VAE1_COFCA</name>
<protein>
    <recommendedName>
        <fullName evidence="9">AMP-dependent synthetase/ligase domain-containing protein</fullName>
    </recommendedName>
</protein>
<proteinExistence type="inferred from homology"/>
<evidence type="ECO:0000313" key="11">
    <source>
        <dbReference type="Proteomes" id="UP000295252"/>
    </source>
</evidence>
<feature type="domain" description="AMP-dependent synthetase/ligase" evidence="9">
    <location>
        <begin position="13"/>
        <end position="103"/>
    </location>
</feature>
<comment type="pathway">
    <text evidence="2">Alkaloid biosynthesis.</text>
</comment>
<keyword evidence="5" id="KW-0808">Transferase</keyword>
<dbReference type="SUPFAM" id="SSF56801">
    <property type="entry name" value="Acetyl-CoA synthetase-like"/>
    <property type="match status" value="1"/>
</dbReference>
<dbReference type="SUPFAM" id="SSF53335">
    <property type="entry name" value="S-adenosyl-L-methionine-dependent methyltransferases"/>
    <property type="match status" value="1"/>
</dbReference>
<evidence type="ECO:0000256" key="2">
    <source>
        <dbReference type="ARBA" id="ARBA00004913"/>
    </source>
</evidence>
<dbReference type="InterPro" id="IPR042086">
    <property type="entry name" value="MeTrfase_capping"/>
</dbReference>
<dbReference type="Pfam" id="PF00501">
    <property type="entry name" value="AMP-binding"/>
    <property type="match status" value="1"/>
</dbReference>
<evidence type="ECO:0000256" key="7">
    <source>
        <dbReference type="ARBA" id="ARBA00022842"/>
    </source>
</evidence>
<keyword evidence="8" id="KW-0472">Membrane</keyword>
<evidence type="ECO:0000256" key="1">
    <source>
        <dbReference type="ARBA" id="ARBA00001946"/>
    </source>
</evidence>
<dbReference type="InParanoid" id="A0A068VAE1"/>